<organism evidence="1 2">
    <name type="scientific">Gibbsiella quercinecans</name>
    <dbReference type="NCBI Taxonomy" id="929813"/>
    <lineage>
        <taxon>Bacteria</taxon>
        <taxon>Pseudomonadati</taxon>
        <taxon>Pseudomonadota</taxon>
        <taxon>Gammaproteobacteria</taxon>
        <taxon>Enterobacterales</taxon>
        <taxon>Yersiniaceae</taxon>
        <taxon>Gibbsiella</taxon>
    </lineage>
</organism>
<dbReference type="Proteomes" id="UP000217182">
    <property type="component" value="Chromosome"/>
</dbReference>
<dbReference type="KEGG" id="gqu:AWC35_11810"/>
<protein>
    <submittedName>
        <fullName evidence="1">Uncharacterized protein</fullName>
    </submittedName>
</protein>
<name>A0A250B131_9GAMM</name>
<dbReference type="AlphaFoldDB" id="A0A250B131"/>
<dbReference type="EMBL" id="CP014136">
    <property type="protein sequence ID" value="ATA19963.1"/>
    <property type="molecule type" value="Genomic_DNA"/>
</dbReference>
<gene>
    <name evidence="1" type="ORF">AWC35_11810</name>
</gene>
<sequence length="84" mass="9325">MQLYDRRQTAPVLARKGTTIAFFCMQNHAPYACKLKKRGPPEKIRETRGGEAIKTRTGKGAGGEASMHVVVASVAIQSPLLWWR</sequence>
<reference evidence="1 2" key="1">
    <citation type="submission" date="2016-01" db="EMBL/GenBank/DDBJ databases">
        <authorList>
            <person name="Oliw E.H."/>
        </authorList>
    </citation>
    <scope>NUCLEOTIDE SEQUENCE [LARGE SCALE GENOMIC DNA]</scope>
    <source>
        <strain evidence="1 2">FRB97</strain>
    </source>
</reference>
<proteinExistence type="predicted"/>
<accession>A0A250B131</accession>
<keyword evidence="2" id="KW-1185">Reference proteome</keyword>
<evidence type="ECO:0000313" key="1">
    <source>
        <dbReference type="EMBL" id="ATA19963.1"/>
    </source>
</evidence>
<evidence type="ECO:0000313" key="2">
    <source>
        <dbReference type="Proteomes" id="UP000217182"/>
    </source>
</evidence>